<evidence type="ECO:0000313" key="3">
    <source>
        <dbReference type="Proteomes" id="UP001178507"/>
    </source>
</evidence>
<keyword evidence="1" id="KW-0472">Membrane</keyword>
<dbReference type="Proteomes" id="UP001178507">
    <property type="component" value="Unassembled WGS sequence"/>
</dbReference>
<name>A0AA36HZW1_9DINO</name>
<protein>
    <submittedName>
        <fullName evidence="2">Uncharacterized protein</fullName>
    </submittedName>
</protein>
<comment type="caution">
    <text evidence="2">The sequence shown here is derived from an EMBL/GenBank/DDBJ whole genome shotgun (WGS) entry which is preliminary data.</text>
</comment>
<keyword evidence="1" id="KW-0812">Transmembrane</keyword>
<proteinExistence type="predicted"/>
<accession>A0AA36HZW1</accession>
<evidence type="ECO:0000256" key="1">
    <source>
        <dbReference type="SAM" id="Phobius"/>
    </source>
</evidence>
<keyword evidence="1" id="KW-1133">Transmembrane helix</keyword>
<organism evidence="2 3">
    <name type="scientific">Effrenium voratum</name>
    <dbReference type="NCBI Taxonomy" id="2562239"/>
    <lineage>
        <taxon>Eukaryota</taxon>
        <taxon>Sar</taxon>
        <taxon>Alveolata</taxon>
        <taxon>Dinophyceae</taxon>
        <taxon>Suessiales</taxon>
        <taxon>Symbiodiniaceae</taxon>
        <taxon>Effrenium</taxon>
    </lineage>
</organism>
<keyword evidence="3" id="KW-1185">Reference proteome</keyword>
<dbReference type="AlphaFoldDB" id="A0AA36HZW1"/>
<evidence type="ECO:0000313" key="2">
    <source>
        <dbReference type="EMBL" id="CAJ1378379.1"/>
    </source>
</evidence>
<gene>
    <name evidence="2" type="ORF">EVOR1521_LOCUS6942</name>
</gene>
<dbReference type="EMBL" id="CAUJNA010000537">
    <property type="protein sequence ID" value="CAJ1378379.1"/>
    <property type="molecule type" value="Genomic_DNA"/>
</dbReference>
<reference evidence="2" key="1">
    <citation type="submission" date="2023-08" db="EMBL/GenBank/DDBJ databases">
        <authorList>
            <person name="Chen Y."/>
            <person name="Shah S."/>
            <person name="Dougan E. K."/>
            <person name="Thang M."/>
            <person name="Chan C."/>
        </authorList>
    </citation>
    <scope>NUCLEOTIDE SEQUENCE</scope>
</reference>
<feature type="transmembrane region" description="Helical" evidence="1">
    <location>
        <begin position="401"/>
        <end position="421"/>
    </location>
</feature>
<sequence length="461" mass="51952">MEDSTEASEVLDDCEACFEGEPVLRTKTESWTQLPEGRRGIRVSELWDFYRPQTEWLEQLRWRCDICHQSCVCAACLGDMPEDCEHQQQCSCGGGDGAKGEMETRNLYEVAAGMIIPACAALKVSYVELLRRRGKGEEFDGVKPDTFVSHWWGEEFPKFVRTLTVFAEKRCTLLPWLHFFYKQREYETWSFWICAFANNQFAIDHALGDFSNGATPRTAVMSSAFASALDSVHDVVAVLDDQAKIYTRIWCCFELFSVARLLPQRRGKSLEIFIANESGVVSSGCGDVSMMSALLEKVQTKDAEASNLADKAMIEQAMMADGTSHEDLDRVLRALAQAGDSAFRHRRCLEIFACVLLIELNVISCTMYVMDLCSDLEACFEEETIENGVIKGKVMGGLNNIHAWGIVIMDGCILVSLLYFLLRALRWWASDWFGRSRHIRVNLRVAVMVFGLGADRIAITC</sequence>